<feature type="domain" description="XRN2-binding (XTBD)" evidence="1">
    <location>
        <begin position="24"/>
        <end position="117"/>
    </location>
</feature>
<protein>
    <recommendedName>
        <fullName evidence="1">XRN2-binding (XTBD) domain-containing protein</fullName>
    </recommendedName>
</protein>
<dbReference type="Pfam" id="PF11952">
    <property type="entry name" value="XTBD"/>
    <property type="match status" value="1"/>
</dbReference>
<evidence type="ECO:0000313" key="2">
    <source>
        <dbReference type="EMBL" id="SCM21122.1"/>
    </source>
</evidence>
<evidence type="ECO:0000313" key="5">
    <source>
        <dbReference type="Proteomes" id="UP000507536"/>
    </source>
</evidence>
<gene>
    <name evidence="3" type="ORF">PCHDK_000205800</name>
    <name evidence="2" type="ORF">PCHDS_000205600</name>
</gene>
<dbReference type="EMBL" id="LT608203">
    <property type="protein sequence ID" value="SCN60450.1"/>
    <property type="molecule type" value="Genomic_DNA"/>
</dbReference>
<dbReference type="OrthoDB" id="332938at2759"/>
<dbReference type="Proteomes" id="UP000507536">
    <property type="component" value="Chromosome 9"/>
</dbReference>
<dbReference type="PROSITE" id="PS51827">
    <property type="entry name" value="XTBD"/>
    <property type="match status" value="1"/>
</dbReference>
<dbReference type="EMBL" id="LT608189">
    <property type="protein sequence ID" value="SCM21122.1"/>
    <property type="molecule type" value="Genomic_DNA"/>
</dbReference>
<name>A0A1C6YCS3_PLACE</name>
<evidence type="ECO:0000259" key="1">
    <source>
        <dbReference type="PROSITE" id="PS51827"/>
    </source>
</evidence>
<sequence length="139" mass="16605">MKTENEINTTNENISEDEQAILVEANTRREWESHGQWLKRKDFLLKMLNYHKKNNIKLNVDKFSKMGHMYYNMKYLSCTYSDQIEQEIKIYEMDVSGSRPKSDEHSDSFKNVLRLVKRNKNIFQIVSKQNGSSKKTYLK</sequence>
<dbReference type="InterPro" id="IPR021859">
    <property type="entry name" value="XTBD"/>
</dbReference>
<organism evidence="2 5">
    <name type="scientific">Plasmodium chabaudi adami</name>
    <dbReference type="NCBI Taxonomy" id="5826"/>
    <lineage>
        <taxon>Eukaryota</taxon>
        <taxon>Sar</taxon>
        <taxon>Alveolata</taxon>
        <taxon>Apicomplexa</taxon>
        <taxon>Aconoidasida</taxon>
        <taxon>Haemosporida</taxon>
        <taxon>Plasmodiidae</taxon>
        <taxon>Plasmodium</taxon>
        <taxon>Plasmodium (Vinckeia)</taxon>
    </lineage>
</organism>
<dbReference type="AlphaFoldDB" id="A0A1C6YCS3"/>
<accession>A0A1C6YCS3</accession>
<evidence type="ECO:0000313" key="4">
    <source>
        <dbReference type="Proteomes" id="UP000195879"/>
    </source>
</evidence>
<evidence type="ECO:0000313" key="3">
    <source>
        <dbReference type="EMBL" id="SCN60450.1"/>
    </source>
</evidence>
<reference evidence="4 5" key="1">
    <citation type="submission" date="2016-08" db="EMBL/GenBank/DDBJ databases">
        <authorList>
            <consortium name="Pathogen Informatics"/>
        </authorList>
    </citation>
    <scope>NUCLEOTIDE SEQUENCE [LARGE SCALE GENOMIC DNA]</scope>
    <source>
        <strain evidence="3 4">DK</strain>
        <strain evidence="2 5">DS</strain>
    </source>
</reference>
<proteinExistence type="predicted"/>
<dbReference type="Proteomes" id="UP000195879">
    <property type="component" value="Chromosome 9"/>
</dbReference>